<feature type="transmembrane region" description="Helical" evidence="1">
    <location>
        <begin position="63"/>
        <end position="87"/>
    </location>
</feature>
<protein>
    <submittedName>
        <fullName evidence="2">Uncharacterized protein</fullName>
    </submittedName>
</protein>
<accession>A0AAN8K0P4</accession>
<evidence type="ECO:0000313" key="2">
    <source>
        <dbReference type="EMBL" id="KAK6186084.1"/>
    </source>
</evidence>
<evidence type="ECO:0000256" key="1">
    <source>
        <dbReference type="SAM" id="Phobius"/>
    </source>
</evidence>
<keyword evidence="1" id="KW-0812">Transmembrane</keyword>
<keyword evidence="3" id="KW-1185">Reference proteome</keyword>
<keyword evidence="1" id="KW-0472">Membrane</keyword>
<dbReference type="AlphaFoldDB" id="A0AAN8K0P4"/>
<proteinExistence type="predicted"/>
<reference evidence="2 3" key="1">
    <citation type="submission" date="2024-01" db="EMBL/GenBank/DDBJ databases">
        <title>The genome of the rayed Mediterranean limpet Patella caerulea (Linnaeus, 1758).</title>
        <authorList>
            <person name="Anh-Thu Weber A."/>
            <person name="Halstead-Nussloch G."/>
        </authorList>
    </citation>
    <scope>NUCLEOTIDE SEQUENCE [LARGE SCALE GENOMIC DNA]</scope>
    <source>
        <strain evidence="2">AATW-2023a</strain>
        <tissue evidence="2">Whole specimen</tissue>
    </source>
</reference>
<evidence type="ECO:0000313" key="3">
    <source>
        <dbReference type="Proteomes" id="UP001347796"/>
    </source>
</evidence>
<dbReference type="EMBL" id="JAZGQO010000006">
    <property type="protein sequence ID" value="KAK6186084.1"/>
    <property type="molecule type" value="Genomic_DNA"/>
</dbReference>
<sequence>MMTEFELTPLRDEEQEVVNYGIKANGTSESMNGQLISHEDGRKVRKELRFMPTRIVMKRKHKLFRAIVIFLVILLILVICLLLGFYLNETKRRKSEETNFVQTHVNMKPVLPRSSVFVRSFKSYLHLKDSRVFEAAFSNGTVLKAYGLKGFASNNFEINWLTISNFKNEKTRIRFGDQNNMAYVLLSNGAQVNYEWSRDLTSIDFKIYLSSQLTGLDAKSFIFTVKLLDYAPLFQIIFKTLCGKGNVDDFPRNLMKKECISYLPLRVSKCGSKNAYNGAFLEGKISLGGNSHLIIPALLWPSLPDDCFQQSADSDSMSNFYIPLPKGPIDDSTCSMATKYFMKVCSVVPMEIDFKQVCYNISRQINGVGNRHFDQLVDILFESCVSLLSSLVLMCSALQTGHNPYSHAHSPFFLLMDRSVRNRLCPMPQISNPFPSGSVTVNVLAFCPSEPPITSPDQLIYFNGSRSVGNTLHINCPGPPEVTLYQLGHIYTGNNNHLTTLKHNFRFCAKCAYESVVSVRVLDNEVCCKNMCANDNTSVCALGSLGLEEKFQFKTHGNLYCHNFLDDTKSETSALDIKCTGDCINHFTIDFKMTNFREQTIFYHQPIKCKGSRSQMCNSKFGT</sequence>
<comment type="caution">
    <text evidence="2">The sequence shown here is derived from an EMBL/GenBank/DDBJ whole genome shotgun (WGS) entry which is preliminary data.</text>
</comment>
<gene>
    <name evidence="2" type="ORF">SNE40_008189</name>
</gene>
<name>A0AAN8K0P4_PATCE</name>
<keyword evidence="1" id="KW-1133">Transmembrane helix</keyword>
<dbReference type="Proteomes" id="UP001347796">
    <property type="component" value="Unassembled WGS sequence"/>
</dbReference>
<organism evidence="2 3">
    <name type="scientific">Patella caerulea</name>
    <name type="common">Rayed Mediterranean limpet</name>
    <dbReference type="NCBI Taxonomy" id="87958"/>
    <lineage>
        <taxon>Eukaryota</taxon>
        <taxon>Metazoa</taxon>
        <taxon>Spiralia</taxon>
        <taxon>Lophotrochozoa</taxon>
        <taxon>Mollusca</taxon>
        <taxon>Gastropoda</taxon>
        <taxon>Patellogastropoda</taxon>
        <taxon>Patelloidea</taxon>
        <taxon>Patellidae</taxon>
        <taxon>Patella</taxon>
    </lineage>
</organism>